<keyword evidence="3" id="KW-1185">Reference proteome</keyword>
<dbReference type="Gene3D" id="3.20.20.80">
    <property type="entry name" value="Glycosidases"/>
    <property type="match status" value="1"/>
</dbReference>
<evidence type="ECO:0000313" key="3">
    <source>
        <dbReference type="Proteomes" id="UP000324611"/>
    </source>
</evidence>
<dbReference type="RefSeq" id="WP_149837118.1">
    <property type="nucleotide sequence ID" value="NZ_VUOC01000001.1"/>
</dbReference>
<accession>A0A5B2W4E7</accession>
<dbReference type="CDD" id="cd11576">
    <property type="entry name" value="GH99_GH71_like_2"/>
    <property type="match status" value="1"/>
</dbReference>
<feature type="chain" id="PRO_5022823921" evidence="1">
    <location>
        <begin position="20"/>
        <end position="930"/>
    </location>
</feature>
<organism evidence="2 3">
    <name type="scientific">Chitinophaga agrisoli</name>
    <dbReference type="NCBI Taxonomy" id="2607653"/>
    <lineage>
        <taxon>Bacteria</taxon>
        <taxon>Pseudomonadati</taxon>
        <taxon>Bacteroidota</taxon>
        <taxon>Chitinophagia</taxon>
        <taxon>Chitinophagales</taxon>
        <taxon>Chitinophagaceae</taxon>
        <taxon>Chitinophaga</taxon>
    </lineage>
</organism>
<protein>
    <submittedName>
        <fullName evidence="2">Uncharacterized protein</fullName>
    </submittedName>
</protein>
<dbReference type="EMBL" id="VUOC01000001">
    <property type="protein sequence ID" value="KAA2245728.1"/>
    <property type="molecule type" value="Genomic_DNA"/>
</dbReference>
<gene>
    <name evidence="2" type="ORF">F0L74_07185</name>
</gene>
<dbReference type="InterPro" id="IPR008999">
    <property type="entry name" value="Actin-crosslinking"/>
</dbReference>
<dbReference type="SUPFAM" id="SSF50405">
    <property type="entry name" value="Actin-crosslinking proteins"/>
    <property type="match status" value="1"/>
</dbReference>
<sequence length="930" mass="101592">MKNTFLFLFCLCSALIVKAGDIVLPPVAAWIKYTNPLQSGSMSLAIENNQGGEGYTEVAVMDGVPCRKIPAGKFMYINCNRSAVPSTAKNLILSVTYYDNSMNYIWCNYTRTGMGWGGADFKKTNTGKWITRLIFLSDAGLDGSMGYGGDIRLGFGSEDNYIKDISVYTGTLNPDTQPLPAKPNNPNSEFKGRSLAGYQLWHEAGNKPEDWRHWSYGMLPAAGRGNHNTEMFPNLADYQGNSNVTLYPTNFANLGNGTPARLYNSTDKGVIDVQMSLLQRAGFDGVAIQRNAPVGKDIKYTSTDDYYVHIKNACEANGRLFYVMYCMPDINNGAQSLADLVAGIKRDWVYQMEQIYAVTSSPAYATVNGKPVVELWGLGYSTILVEKQQALELAQFFKDRGCYVIAGVPRDWRLRNEGSRTDFADVYKAYNMVSPWTVGAYNDTTGANNYRNNYMTPDKQYCDQNGMDLYPVIFPGSGWSQHVSGIPNDTRRNGGQFLWKQASNIKSVGVPSMYFAMLDEFEESTNIINAAADYFDIPTDQYFGTLSMDGIWTSPDYYLRLAGAAARMLTGSGPAGGIPIPYSNGPLYYRNSFESRIANCIINGTPQDILSPIDPCFYKNALVSQQAVSNGSVAIVNAPAFAKSGQYAVKIDGTANGASSYYYRIAETKIGIKNNMQLRFWKYTVNNAGRYTSIDLAFTSGKLLRNLTAYKDNKGNSMQPSAGRGTVGAWEQFTCALGKGELVGDTITGITVAYDQPATSGSFTAYFDDVIIEDAVADTTPVNTAPIGSIVYLQNGSKYVCSENGANAMNCNRDAAGPWEQFEVVDGGSGMIALKGNNGLYVNSGSPMYCNGTAINNSTRFTWQQLGPNTVALRAVSGNYVCSENAAIPMNCNRAAVGGWETFTWGTVGSLPQLVLLEKSGYMLAQAIRP</sequence>
<reference evidence="2 3" key="1">
    <citation type="submission" date="2019-09" db="EMBL/GenBank/DDBJ databases">
        <title>Chitinophaga ginsengihumi sp. nov., isolated from soil of ginseng rhizosphere.</title>
        <authorList>
            <person name="Lee J."/>
        </authorList>
    </citation>
    <scope>NUCLEOTIDE SEQUENCE [LARGE SCALE GENOMIC DNA]</scope>
    <source>
        <strain evidence="2 3">BN140078</strain>
    </source>
</reference>
<name>A0A5B2W4E7_9BACT</name>
<dbReference type="Proteomes" id="UP000324611">
    <property type="component" value="Unassembled WGS sequence"/>
</dbReference>
<proteinExistence type="predicted"/>
<evidence type="ECO:0000313" key="2">
    <source>
        <dbReference type="EMBL" id="KAA2245728.1"/>
    </source>
</evidence>
<dbReference type="Gene3D" id="2.80.10.50">
    <property type="match status" value="1"/>
</dbReference>
<comment type="caution">
    <text evidence="2">The sequence shown here is derived from an EMBL/GenBank/DDBJ whole genome shotgun (WGS) entry which is preliminary data.</text>
</comment>
<evidence type="ECO:0000256" key="1">
    <source>
        <dbReference type="SAM" id="SignalP"/>
    </source>
</evidence>
<dbReference type="AlphaFoldDB" id="A0A5B2W4E7"/>
<feature type="signal peptide" evidence="1">
    <location>
        <begin position="1"/>
        <end position="19"/>
    </location>
</feature>
<reference evidence="2 3" key="2">
    <citation type="submission" date="2019-09" db="EMBL/GenBank/DDBJ databases">
        <authorList>
            <person name="Jin C."/>
        </authorList>
    </citation>
    <scope>NUCLEOTIDE SEQUENCE [LARGE SCALE GENOMIC DNA]</scope>
    <source>
        <strain evidence="2 3">BN140078</strain>
    </source>
</reference>
<keyword evidence="1" id="KW-0732">Signal</keyword>
<dbReference type="CDD" id="cd23342">
    <property type="entry name" value="beta-trefoil_FSCN_ZgPorA-like"/>
    <property type="match status" value="1"/>
</dbReference>